<dbReference type="HOGENOM" id="CLU_3088175_0_0_1"/>
<dbReference type="Proteomes" id="UP000054018">
    <property type="component" value="Unassembled WGS sequence"/>
</dbReference>
<organism evidence="1 2">
    <name type="scientific">Pisolithus microcarpus 441</name>
    <dbReference type="NCBI Taxonomy" id="765257"/>
    <lineage>
        <taxon>Eukaryota</taxon>
        <taxon>Fungi</taxon>
        <taxon>Dikarya</taxon>
        <taxon>Basidiomycota</taxon>
        <taxon>Agaricomycotina</taxon>
        <taxon>Agaricomycetes</taxon>
        <taxon>Agaricomycetidae</taxon>
        <taxon>Boletales</taxon>
        <taxon>Sclerodermatineae</taxon>
        <taxon>Pisolithaceae</taxon>
        <taxon>Pisolithus</taxon>
    </lineage>
</organism>
<reference evidence="1 2" key="1">
    <citation type="submission" date="2014-04" db="EMBL/GenBank/DDBJ databases">
        <authorList>
            <consortium name="DOE Joint Genome Institute"/>
            <person name="Kuo A."/>
            <person name="Kohler A."/>
            <person name="Costa M.D."/>
            <person name="Nagy L.G."/>
            <person name="Floudas D."/>
            <person name="Copeland A."/>
            <person name="Barry K.W."/>
            <person name="Cichocki N."/>
            <person name="Veneault-Fourrey C."/>
            <person name="LaButti K."/>
            <person name="Lindquist E.A."/>
            <person name="Lipzen A."/>
            <person name="Lundell T."/>
            <person name="Morin E."/>
            <person name="Murat C."/>
            <person name="Sun H."/>
            <person name="Tunlid A."/>
            <person name="Henrissat B."/>
            <person name="Grigoriev I.V."/>
            <person name="Hibbett D.S."/>
            <person name="Martin F."/>
            <person name="Nordberg H.P."/>
            <person name="Cantor M.N."/>
            <person name="Hua S.X."/>
        </authorList>
    </citation>
    <scope>NUCLEOTIDE SEQUENCE [LARGE SCALE GENOMIC DNA]</scope>
    <source>
        <strain evidence="1 2">441</strain>
    </source>
</reference>
<sequence length="52" mass="5996">MLDAMMTFVEINDWPSLSEVLTPYSTVLHVNSSMSTVLAVDRKRERARRMPL</sequence>
<accession>A0A0C9ZPU6</accession>
<dbReference type="AlphaFoldDB" id="A0A0C9ZPU6"/>
<dbReference type="EMBL" id="KN833693">
    <property type="protein sequence ID" value="KIK28094.1"/>
    <property type="molecule type" value="Genomic_DNA"/>
</dbReference>
<protein>
    <submittedName>
        <fullName evidence="1">Uncharacterized protein</fullName>
    </submittedName>
</protein>
<reference evidence="2" key="2">
    <citation type="submission" date="2015-01" db="EMBL/GenBank/DDBJ databases">
        <title>Evolutionary Origins and Diversification of the Mycorrhizal Mutualists.</title>
        <authorList>
            <consortium name="DOE Joint Genome Institute"/>
            <consortium name="Mycorrhizal Genomics Consortium"/>
            <person name="Kohler A."/>
            <person name="Kuo A."/>
            <person name="Nagy L.G."/>
            <person name="Floudas D."/>
            <person name="Copeland A."/>
            <person name="Barry K.W."/>
            <person name="Cichocki N."/>
            <person name="Veneault-Fourrey C."/>
            <person name="LaButti K."/>
            <person name="Lindquist E.A."/>
            <person name="Lipzen A."/>
            <person name="Lundell T."/>
            <person name="Morin E."/>
            <person name="Murat C."/>
            <person name="Riley R."/>
            <person name="Ohm R."/>
            <person name="Sun H."/>
            <person name="Tunlid A."/>
            <person name="Henrissat B."/>
            <person name="Grigoriev I.V."/>
            <person name="Hibbett D.S."/>
            <person name="Martin F."/>
        </authorList>
    </citation>
    <scope>NUCLEOTIDE SEQUENCE [LARGE SCALE GENOMIC DNA]</scope>
    <source>
        <strain evidence="2">441</strain>
    </source>
</reference>
<name>A0A0C9ZPU6_9AGAM</name>
<proteinExistence type="predicted"/>
<evidence type="ECO:0000313" key="2">
    <source>
        <dbReference type="Proteomes" id="UP000054018"/>
    </source>
</evidence>
<gene>
    <name evidence="1" type="ORF">PISMIDRAFT_673789</name>
</gene>
<keyword evidence="2" id="KW-1185">Reference proteome</keyword>
<evidence type="ECO:0000313" key="1">
    <source>
        <dbReference type="EMBL" id="KIK28094.1"/>
    </source>
</evidence>